<comment type="caution">
    <text evidence="1">The sequence shown here is derived from an EMBL/GenBank/DDBJ whole genome shotgun (WGS) entry which is preliminary data.</text>
</comment>
<sequence length="108" mass="11870">MRDLNADLAICGAATEGATMCIGDLEVFCEYIDDRLPDGLIGRFARTEDALFFAEAREGWPEAIRRAIAAEKLLHGLVDAVNRGDLRQVRMSSGTDYATGSAKRHLNR</sequence>
<accession>A0AAP4EAE1</accession>
<organism evidence="1 2">
    <name type="scientific">Paenibacillus polymyxa</name>
    <name type="common">Bacillus polymyxa</name>
    <dbReference type="NCBI Taxonomy" id="1406"/>
    <lineage>
        <taxon>Bacteria</taxon>
        <taxon>Bacillati</taxon>
        <taxon>Bacillota</taxon>
        <taxon>Bacilli</taxon>
        <taxon>Bacillales</taxon>
        <taxon>Paenibacillaceae</taxon>
        <taxon>Paenibacillus</taxon>
    </lineage>
</organism>
<evidence type="ECO:0000313" key="1">
    <source>
        <dbReference type="EMBL" id="MDH2332447.1"/>
    </source>
</evidence>
<evidence type="ECO:0000313" key="2">
    <source>
        <dbReference type="Proteomes" id="UP001229409"/>
    </source>
</evidence>
<dbReference type="EMBL" id="JARVWT010000006">
    <property type="protein sequence ID" value="MDH2332447.1"/>
    <property type="molecule type" value="Genomic_DNA"/>
</dbReference>
<dbReference type="Proteomes" id="UP001229409">
    <property type="component" value="Unassembled WGS sequence"/>
</dbReference>
<proteinExistence type="predicted"/>
<dbReference type="AlphaFoldDB" id="A0AAP4EAE1"/>
<reference evidence="1" key="1">
    <citation type="submission" date="2023-04" db="EMBL/GenBank/DDBJ databases">
        <title>Uncovering the Secrets of Slow-Growing Bacteria in Tropical Savanna Soil through Cultivation and Genomic Analysis.</title>
        <authorList>
            <person name="Goncalves O.S."/>
            <person name="Santana M.F."/>
        </authorList>
    </citation>
    <scope>NUCLEOTIDE SEQUENCE</scope>
    <source>
        <strain evidence="1">ANTI</strain>
    </source>
</reference>
<dbReference type="RefSeq" id="WP_279834804.1">
    <property type="nucleotide sequence ID" value="NZ_JARVWT010000006.1"/>
</dbReference>
<gene>
    <name evidence="1" type="ORF">QDS18_16430</name>
</gene>
<protein>
    <submittedName>
        <fullName evidence="1">Uncharacterized protein</fullName>
    </submittedName>
</protein>
<name>A0AAP4EAE1_PAEPO</name>